<evidence type="ECO:0000313" key="15">
    <source>
        <dbReference type="Proteomes" id="UP001235269"/>
    </source>
</evidence>
<gene>
    <name evidence="12" type="primary">ugpE</name>
    <name evidence="14" type="ORF">QO005_000638</name>
</gene>
<dbReference type="PANTHER" id="PTHR43744">
    <property type="entry name" value="ABC TRANSPORTER PERMEASE PROTEIN MG189-RELATED-RELATED"/>
    <property type="match status" value="1"/>
</dbReference>
<keyword evidence="6 12" id="KW-1003">Cell membrane</keyword>
<dbReference type="Pfam" id="PF00528">
    <property type="entry name" value="BPD_transp_1"/>
    <property type="match status" value="1"/>
</dbReference>
<comment type="caution">
    <text evidence="14">The sequence shown here is derived from an EMBL/GenBank/DDBJ whole genome shotgun (WGS) entry which is preliminary data.</text>
</comment>
<evidence type="ECO:0000259" key="13">
    <source>
        <dbReference type="PROSITE" id="PS50928"/>
    </source>
</evidence>
<organism evidence="14 15">
    <name type="scientific">Rhizobium paknamense</name>
    <dbReference type="NCBI Taxonomy" id="1206817"/>
    <lineage>
        <taxon>Bacteria</taxon>
        <taxon>Pseudomonadati</taxon>
        <taxon>Pseudomonadota</taxon>
        <taxon>Alphaproteobacteria</taxon>
        <taxon>Hyphomicrobiales</taxon>
        <taxon>Rhizobiaceae</taxon>
        <taxon>Rhizobium/Agrobacterium group</taxon>
        <taxon>Rhizobium</taxon>
    </lineage>
</organism>
<evidence type="ECO:0000256" key="6">
    <source>
        <dbReference type="ARBA" id="ARBA00022475"/>
    </source>
</evidence>
<evidence type="ECO:0000256" key="8">
    <source>
        <dbReference type="ARBA" id="ARBA00022989"/>
    </source>
</evidence>
<dbReference type="PROSITE" id="PS50928">
    <property type="entry name" value="ABC_TM1"/>
    <property type="match status" value="1"/>
</dbReference>
<dbReference type="RefSeq" id="WP_307156501.1">
    <property type="nucleotide sequence ID" value="NZ_JAUSWH010000001.1"/>
</dbReference>
<dbReference type="PANTHER" id="PTHR43744:SF8">
    <property type="entry name" value="SN-GLYCEROL-3-PHOSPHATE TRANSPORT SYSTEM PERMEASE PROTEIN UGPE"/>
    <property type="match status" value="1"/>
</dbReference>
<evidence type="ECO:0000256" key="7">
    <source>
        <dbReference type="ARBA" id="ARBA00022692"/>
    </source>
</evidence>
<evidence type="ECO:0000256" key="9">
    <source>
        <dbReference type="ARBA" id="ARBA00023136"/>
    </source>
</evidence>
<comment type="subcellular location">
    <subcellularLocation>
        <location evidence="12">Cell inner membrane</location>
        <topology evidence="12">Multi-pass membrane protein</topology>
    </subcellularLocation>
    <subcellularLocation>
        <location evidence="1 11">Cell membrane</location>
        <topology evidence="1 11">Multi-pass membrane protein</topology>
    </subcellularLocation>
</comment>
<sequence>MIEDRSGIDRIALVLLLAGIAAILLPIVIAVVVASQSYEAFLRAGGISLMPGASLLANLTHIIRDTPLPRQVLNSLIIALIVAAVKCGFAFLATFALVFFDSRWSRIVFALTLATVMLPLDLIVVTTYQVVANVAMPLNALLETTGLGALLSGAGGGVPHLEWNLLDSYAGIAAPLAVSSTSVFIYRQFFLGLPRDLPRAAAMDGAGPLRFLTDILLPLSKTPLIATFIFWFIGGWNAYLWPLVAATSADRQPAIVGLSRLASTDLDQIPDVPMMMAGALFVSFLPVLLIGLMQGRIVKGLTLAEK</sequence>
<evidence type="ECO:0000256" key="3">
    <source>
        <dbReference type="ARBA" id="ARBA00011557"/>
    </source>
</evidence>
<keyword evidence="15" id="KW-1185">Reference proteome</keyword>
<accession>A0ABU0I7W9</accession>
<evidence type="ECO:0000256" key="10">
    <source>
        <dbReference type="ARBA" id="ARBA00037054"/>
    </source>
</evidence>
<dbReference type="Proteomes" id="UP001235269">
    <property type="component" value="Unassembled WGS sequence"/>
</dbReference>
<evidence type="ECO:0000313" key="14">
    <source>
        <dbReference type="EMBL" id="MDQ0454323.1"/>
    </source>
</evidence>
<protein>
    <recommendedName>
        <fullName evidence="4 12">sn-glycerol-3-phosphate transport system permease protein UgpE</fullName>
    </recommendedName>
</protein>
<feature type="transmembrane region" description="Helical" evidence="11">
    <location>
        <begin position="72"/>
        <end position="100"/>
    </location>
</feature>
<dbReference type="InterPro" id="IPR035906">
    <property type="entry name" value="MetI-like_sf"/>
</dbReference>
<dbReference type="Gene3D" id="1.10.3720.10">
    <property type="entry name" value="MetI-like"/>
    <property type="match status" value="1"/>
</dbReference>
<evidence type="ECO:0000256" key="11">
    <source>
        <dbReference type="RuleBase" id="RU363032"/>
    </source>
</evidence>
<feature type="transmembrane region" description="Helical" evidence="11">
    <location>
        <begin position="12"/>
        <end position="34"/>
    </location>
</feature>
<proteinExistence type="inferred from homology"/>
<feature type="domain" description="ABC transmembrane type-1" evidence="13">
    <location>
        <begin position="72"/>
        <end position="293"/>
    </location>
</feature>
<dbReference type="SUPFAM" id="SSF161098">
    <property type="entry name" value="MetI-like"/>
    <property type="match status" value="1"/>
</dbReference>
<keyword evidence="7 11" id="KW-0812">Transmembrane</keyword>
<feature type="transmembrane region" description="Helical" evidence="11">
    <location>
        <begin position="170"/>
        <end position="190"/>
    </location>
</feature>
<comment type="function">
    <text evidence="10 12">Part of the ABC transporter complex UgpBAEC involved in sn-glycerol-3-phosphate (G3P) import. Probably responsible for the translocation of the substrate across the membrane.</text>
</comment>
<name>A0ABU0I7W9_9HYPH</name>
<keyword evidence="9 11" id="KW-0472">Membrane</keyword>
<evidence type="ECO:0000256" key="2">
    <source>
        <dbReference type="ARBA" id="ARBA00009306"/>
    </source>
</evidence>
<comment type="similarity">
    <text evidence="2 11">Belongs to the binding-protein-dependent transport system permease family.</text>
</comment>
<keyword evidence="5 11" id="KW-0813">Transport</keyword>
<dbReference type="EMBL" id="JAUSWH010000001">
    <property type="protein sequence ID" value="MDQ0454323.1"/>
    <property type="molecule type" value="Genomic_DNA"/>
</dbReference>
<evidence type="ECO:0000256" key="12">
    <source>
        <dbReference type="RuleBase" id="RU363056"/>
    </source>
</evidence>
<feature type="transmembrane region" description="Helical" evidence="11">
    <location>
        <begin position="274"/>
        <end position="293"/>
    </location>
</feature>
<dbReference type="CDD" id="cd06261">
    <property type="entry name" value="TM_PBP2"/>
    <property type="match status" value="1"/>
</dbReference>
<keyword evidence="8 11" id="KW-1133">Transmembrane helix</keyword>
<evidence type="ECO:0000256" key="4">
    <source>
        <dbReference type="ARBA" id="ARBA00020515"/>
    </source>
</evidence>
<feature type="transmembrane region" description="Helical" evidence="11">
    <location>
        <begin position="106"/>
        <end position="128"/>
    </location>
</feature>
<reference evidence="14 15" key="1">
    <citation type="submission" date="2023-07" db="EMBL/GenBank/DDBJ databases">
        <title>Genomic Encyclopedia of Type Strains, Phase IV (KMG-IV): sequencing the most valuable type-strain genomes for metagenomic binning, comparative biology and taxonomic classification.</title>
        <authorList>
            <person name="Goeker M."/>
        </authorList>
    </citation>
    <scope>NUCLEOTIDE SEQUENCE [LARGE SCALE GENOMIC DNA]</scope>
    <source>
        <strain evidence="14 15">DSM 100301</strain>
    </source>
</reference>
<keyword evidence="12" id="KW-0997">Cell inner membrane</keyword>
<evidence type="ECO:0000256" key="5">
    <source>
        <dbReference type="ARBA" id="ARBA00022448"/>
    </source>
</evidence>
<comment type="subunit">
    <text evidence="3 12">The complex is composed of two ATP-binding proteins (UgpC), two transmembrane proteins (UgpA and UgpE) and a solute-binding protein (UgpB).</text>
</comment>
<feature type="transmembrane region" description="Helical" evidence="11">
    <location>
        <begin position="211"/>
        <end position="233"/>
    </location>
</feature>
<evidence type="ECO:0000256" key="1">
    <source>
        <dbReference type="ARBA" id="ARBA00004651"/>
    </source>
</evidence>
<dbReference type="InterPro" id="IPR000515">
    <property type="entry name" value="MetI-like"/>
</dbReference>